<evidence type="ECO:0000256" key="2">
    <source>
        <dbReference type="ARBA" id="ARBA00022475"/>
    </source>
</evidence>
<gene>
    <name evidence="8" type="primary">yfkH</name>
    <name evidence="8" type="ORF">MU1_04410</name>
</gene>
<dbReference type="EMBL" id="BSSQ01000001">
    <property type="protein sequence ID" value="GLX66097.1"/>
    <property type="molecule type" value="Genomic_DNA"/>
</dbReference>
<keyword evidence="4 7" id="KW-1133">Transmembrane helix</keyword>
<dbReference type="InterPro" id="IPR017039">
    <property type="entry name" value="Virul_fac_BrkB"/>
</dbReference>
<keyword evidence="5 7" id="KW-0472">Membrane</keyword>
<keyword evidence="3 7" id="KW-0812">Transmembrane</keyword>
<keyword evidence="9" id="KW-1185">Reference proteome</keyword>
<evidence type="ECO:0000256" key="6">
    <source>
        <dbReference type="SAM" id="MobiDB-lite"/>
    </source>
</evidence>
<accession>A0ABQ6GAL9</accession>
<dbReference type="PIRSF" id="PIRSF035875">
    <property type="entry name" value="RNase_BN"/>
    <property type="match status" value="1"/>
</dbReference>
<evidence type="ECO:0000256" key="5">
    <source>
        <dbReference type="ARBA" id="ARBA00023136"/>
    </source>
</evidence>
<organism evidence="8 9">
    <name type="scientific">Paenibacillus glycanilyticus</name>
    <dbReference type="NCBI Taxonomy" id="126569"/>
    <lineage>
        <taxon>Bacteria</taxon>
        <taxon>Bacillati</taxon>
        <taxon>Bacillota</taxon>
        <taxon>Bacilli</taxon>
        <taxon>Bacillales</taxon>
        <taxon>Paenibacillaceae</taxon>
        <taxon>Paenibacillus</taxon>
    </lineage>
</organism>
<reference evidence="8 9" key="1">
    <citation type="submission" date="2023-03" db="EMBL/GenBank/DDBJ databases">
        <title>Draft genome sequence of the bacteria which degrade cell wall of Tricholomamatutake.</title>
        <authorList>
            <person name="Konishi Y."/>
            <person name="Fukuta Y."/>
            <person name="Shirasaka N."/>
        </authorList>
    </citation>
    <scope>NUCLEOTIDE SEQUENCE [LARGE SCALE GENOMIC DNA]</scope>
    <source>
        <strain evidence="9">mu1</strain>
    </source>
</reference>
<evidence type="ECO:0000256" key="4">
    <source>
        <dbReference type="ARBA" id="ARBA00022989"/>
    </source>
</evidence>
<proteinExistence type="predicted"/>
<dbReference type="PANTHER" id="PTHR30213:SF0">
    <property type="entry name" value="UPF0761 MEMBRANE PROTEIN YIHY"/>
    <property type="match status" value="1"/>
</dbReference>
<feature type="transmembrane region" description="Helical" evidence="7">
    <location>
        <begin position="235"/>
        <end position="254"/>
    </location>
</feature>
<feature type="region of interest" description="Disordered" evidence="6">
    <location>
        <begin position="276"/>
        <end position="297"/>
    </location>
</feature>
<dbReference type="RefSeq" id="WP_284236773.1">
    <property type="nucleotide sequence ID" value="NZ_BSSQ01000001.1"/>
</dbReference>
<sequence length="297" mass="32884">MKRASKIIPFFKDVYCRFRDDDVPALGAQLTYYFILAFFPFLIFMVSLMSFVQLSGDSAVAELIRLLPEQTGEAIRDILLEVTDNSRGTLLSIGMIATLWSASNGVNAVIKGVNKAYDVEEDRPFWKVRAISLAATVVLALAIMLAIVLLIFGEVIGEFLFDWLGSPIGFGLIWGLLKYVVSILFMIVVFSLLYWIVPNRKIPFKTAVPGALFATFGWIASSLLFQFYINNFGNYSKTYGSIGGMIILLIWLYMSSNIIMLGGEINATLAGQQAKPSVNKPALPTGSSKQNTRTIKL</sequence>
<comment type="subcellular location">
    <subcellularLocation>
        <location evidence="1">Cell membrane</location>
        <topology evidence="1">Multi-pass membrane protein</topology>
    </subcellularLocation>
</comment>
<dbReference type="NCBIfam" id="TIGR00765">
    <property type="entry name" value="yihY_not_rbn"/>
    <property type="match status" value="1"/>
</dbReference>
<feature type="compositionally biased region" description="Polar residues" evidence="6">
    <location>
        <begin position="285"/>
        <end position="297"/>
    </location>
</feature>
<evidence type="ECO:0000313" key="8">
    <source>
        <dbReference type="EMBL" id="GLX66097.1"/>
    </source>
</evidence>
<evidence type="ECO:0000256" key="7">
    <source>
        <dbReference type="SAM" id="Phobius"/>
    </source>
</evidence>
<comment type="caution">
    <text evidence="8">The sequence shown here is derived from an EMBL/GenBank/DDBJ whole genome shotgun (WGS) entry which is preliminary data.</text>
</comment>
<feature type="transmembrane region" description="Helical" evidence="7">
    <location>
        <begin position="30"/>
        <end position="52"/>
    </location>
</feature>
<protein>
    <submittedName>
        <fullName evidence="8">Ribonuclease-like protein YfkH</fullName>
    </submittedName>
</protein>
<feature type="transmembrane region" description="Helical" evidence="7">
    <location>
        <begin position="208"/>
        <end position="229"/>
    </location>
</feature>
<name>A0ABQ6GAL9_9BACL</name>
<feature type="transmembrane region" description="Helical" evidence="7">
    <location>
        <begin position="89"/>
        <end position="110"/>
    </location>
</feature>
<keyword evidence="2" id="KW-1003">Cell membrane</keyword>
<feature type="transmembrane region" description="Helical" evidence="7">
    <location>
        <begin position="131"/>
        <end position="152"/>
    </location>
</feature>
<dbReference type="Pfam" id="PF03631">
    <property type="entry name" value="Virul_fac_BrkB"/>
    <property type="match status" value="1"/>
</dbReference>
<evidence type="ECO:0000256" key="1">
    <source>
        <dbReference type="ARBA" id="ARBA00004651"/>
    </source>
</evidence>
<evidence type="ECO:0000313" key="9">
    <source>
        <dbReference type="Proteomes" id="UP001157114"/>
    </source>
</evidence>
<dbReference type="Proteomes" id="UP001157114">
    <property type="component" value="Unassembled WGS sequence"/>
</dbReference>
<feature type="transmembrane region" description="Helical" evidence="7">
    <location>
        <begin position="172"/>
        <end position="196"/>
    </location>
</feature>
<dbReference type="PANTHER" id="PTHR30213">
    <property type="entry name" value="INNER MEMBRANE PROTEIN YHJD"/>
    <property type="match status" value="1"/>
</dbReference>
<evidence type="ECO:0000256" key="3">
    <source>
        <dbReference type="ARBA" id="ARBA00022692"/>
    </source>
</evidence>